<dbReference type="GO" id="GO:0005815">
    <property type="term" value="C:microtubule organizing center"/>
    <property type="evidence" value="ECO:0000318"/>
    <property type="project" value="GO_Central"/>
</dbReference>
<proteinExistence type="predicted"/>
<dbReference type="GO" id="GO:1990810">
    <property type="term" value="P:microtubule anchoring at mitotic spindle pole body"/>
    <property type="evidence" value="ECO:0000318"/>
    <property type="project" value="GO_Central"/>
</dbReference>
<dbReference type="OMA" id="CWHLNGD"/>
<dbReference type="SUPFAM" id="SSF50978">
    <property type="entry name" value="WD40 repeat-like"/>
    <property type="match status" value="1"/>
</dbReference>
<dbReference type="Proteomes" id="UP000009022">
    <property type="component" value="Unassembled WGS sequence"/>
</dbReference>
<gene>
    <name evidence="1" type="ORF">TRIADDRAFT_63315</name>
</gene>
<dbReference type="RefSeq" id="XP_002113694.1">
    <property type="nucleotide sequence ID" value="XM_002113658.1"/>
</dbReference>
<dbReference type="SMART" id="SM00320">
    <property type="entry name" value="WD40"/>
    <property type="match status" value="6"/>
</dbReference>
<dbReference type="AlphaFoldDB" id="B3RZA1"/>
<evidence type="ECO:0008006" key="3">
    <source>
        <dbReference type="Google" id="ProtNLM"/>
    </source>
</evidence>
<organism evidence="1 2">
    <name type="scientific">Trichoplax adhaerens</name>
    <name type="common">Trichoplax reptans</name>
    <dbReference type="NCBI Taxonomy" id="10228"/>
    <lineage>
        <taxon>Eukaryota</taxon>
        <taxon>Metazoa</taxon>
        <taxon>Placozoa</taxon>
        <taxon>Uniplacotomia</taxon>
        <taxon>Trichoplacea</taxon>
        <taxon>Trichoplacidae</taxon>
        <taxon>Trichoplax</taxon>
    </lineage>
</organism>
<dbReference type="InterPro" id="IPR036322">
    <property type="entry name" value="WD40_repeat_dom_sf"/>
</dbReference>
<dbReference type="InParanoid" id="B3RZA1"/>
<dbReference type="eggNOG" id="KOG4497">
    <property type="taxonomic scope" value="Eukaryota"/>
</dbReference>
<dbReference type="GO" id="GO:1990811">
    <property type="term" value="C:MWP complex"/>
    <property type="evidence" value="ECO:0000318"/>
    <property type="project" value="GO_Central"/>
</dbReference>
<dbReference type="EMBL" id="DS985246">
    <property type="protein sequence ID" value="EDV24168.1"/>
    <property type="molecule type" value="Genomic_DNA"/>
</dbReference>
<evidence type="ECO:0000313" key="1">
    <source>
        <dbReference type="EMBL" id="EDV24168.1"/>
    </source>
</evidence>
<sequence length="461" mass="51734">MNFSELFKQNRGLCKFSPNGQFVANGVQYKLVIRDCQQLQISNLFACLDVIEHIQWSPDSQLILCGMYKRSLIQVWSLNQPEWTCKIDEGAAGLQSAVFSPDSRHILSTAEFSLRITVWSLVNKSVSYLKFPKSIPKGSINFTSDGCYMALAERRDCKDHISILACKSWNLLKNFQIDTNDMAGLAWSSNGHILCVWDSVLDYKVLLYSLDGRPLMSYSAYDNALGIKSVAWSPSGQFLSIGSYDQMVNLCQAPNINVRLLNNITWKPVARFLHSTSVDSEKVVVYKETEKRPFASQPLQSAPAVSNKFAIPSKYEIYKSQKINIPNVIPDPEKPDPKLGVGVMVFSADSRYLATINDNMPKVVWLYSVAKLTLSVVLIQAAAVKAIAWDPIETRLALCTGNNKIYVWTPAGCMSVDIPCEATFQVLSLEWHPQGRCITLIGKDNMCICYFDQQSDEKDKL</sequence>
<dbReference type="HOGENOM" id="CLU_024072_3_1_1"/>
<dbReference type="KEGG" id="tad:TRIADDRAFT_63315"/>
<dbReference type="PhylomeDB" id="B3RZA1"/>
<dbReference type="PANTHER" id="PTHR16220:SF0">
    <property type="entry name" value="WD REPEAT-CONTAINING PROTEIN WRAP73"/>
    <property type="match status" value="1"/>
</dbReference>
<accession>B3RZA1</accession>
<dbReference type="InterPro" id="IPR015943">
    <property type="entry name" value="WD40/YVTN_repeat-like_dom_sf"/>
</dbReference>
<dbReference type="Gene3D" id="2.130.10.10">
    <property type="entry name" value="YVTN repeat-like/Quinoprotein amine dehydrogenase"/>
    <property type="match status" value="2"/>
</dbReference>
<dbReference type="STRING" id="10228.B3RZA1"/>
<dbReference type="GeneID" id="6754907"/>
<evidence type="ECO:0000313" key="2">
    <source>
        <dbReference type="Proteomes" id="UP000009022"/>
    </source>
</evidence>
<dbReference type="Pfam" id="PF00400">
    <property type="entry name" value="WD40"/>
    <property type="match status" value="1"/>
</dbReference>
<dbReference type="PANTHER" id="PTHR16220">
    <property type="entry name" value="WD REPEAT PROTEIN 8-RELATED"/>
    <property type="match status" value="1"/>
</dbReference>
<name>B3RZA1_TRIAD</name>
<dbReference type="InterPro" id="IPR052778">
    <property type="entry name" value="Centrosome-WD_assoc"/>
</dbReference>
<dbReference type="OrthoDB" id="308690at2759"/>
<dbReference type="CTD" id="6754907"/>
<dbReference type="InterPro" id="IPR001680">
    <property type="entry name" value="WD40_rpt"/>
</dbReference>
<protein>
    <recommendedName>
        <fullName evidence="3">Anaphase-promoting complex subunit 4 WD40 domain-containing protein</fullName>
    </recommendedName>
</protein>
<reference evidence="1 2" key="1">
    <citation type="journal article" date="2008" name="Nature">
        <title>The Trichoplax genome and the nature of placozoans.</title>
        <authorList>
            <person name="Srivastava M."/>
            <person name="Begovic E."/>
            <person name="Chapman J."/>
            <person name="Putnam N.H."/>
            <person name="Hellsten U."/>
            <person name="Kawashima T."/>
            <person name="Kuo A."/>
            <person name="Mitros T."/>
            <person name="Salamov A."/>
            <person name="Carpenter M.L."/>
            <person name="Signorovitch A.Y."/>
            <person name="Moreno M.A."/>
            <person name="Kamm K."/>
            <person name="Grimwood J."/>
            <person name="Schmutz J."/>
            <person name="Shapiro H."/>
            <person name="Grigoriev I.V."/>
            <person name="Buss L.W."/>
            <person name="Schierwater B."/>
            <person name="Dellaporta S.L."/>
            <person name="Rokhsar D.S."/>
        </authorList>
    </citation>
    <scope>NUCLEOTIDE SEQUENCE [LARGE SCALE GENOMIC DNA]</scope>
    <source>
        <strain evidence="1 2">Grell-BS-1999</strain>
    </source>
</reference>
<keyword evidence="2" id="KW-1185">Reference proteome</keyword>